<evidence type="ECO:0000313" key="6">
    <source>
        <dbReference type="Proteomes" id="UP001500888"/>
    </source>
</evidence>
<dbReference type="RefSeq" id="WP_344951790.1">
    <property type="nucleotide sequence ID" value="NZ_BAAAZR010000049.1"/>
</dbReference>
<dbReference type="PANTHER" id="PTHR44688">
    <property type="entry name" value="DNA-BINDING TRANSCRIPTIONAL ACTIVATOR DEVR_DOSR"/>
    <property type="match status" value="1"/>
</dbReference>
<keyword evidence="1" id="KW-0805">Transcription regulation</keyword>
<dbReference type="SMART" id="SM00421">
    <property type="entry name" value="HTH_LUXR"/>
    <property type="match status" value="1"/>
</dbReference>
<name>A0ABP7JDG3_9ACTN</name>
<dbReference type="PROSITE" id="PS00622">
    <property type="entry name" value="HTH_LUXR_1"/>
    <property type="match status" value="1"/>
</dbReference>
<accession>A0ABP7JDG3</accession>
<dbReference type="InterPro" id="IPR016032">
    <property type="entry name" value="Sig_transdc_resp-reg_C-effctor"/>
</dbReference>
<comment type="caution">
    <text evidence="5">The sequence shown here is derived from an EMBL/GenBank/DDBJ whole genome shotgun (WGS) entry which is preliminary data.</text>
</comment>
<dbReference type="Gene3D" id="1.10.10.10">
    <property type="entry name" value="Winged helix-like DNA-binding domain superfamily/Winged helix DNA-binding domain"/>
    <property type="match status" value="1"/>
</dbReference>
<sequence>MDLSPAPRLTPREQMVLALLAEGLTARAIARRLGISHRTIGKHQENLYRKLDSSDRLTAVLRGQALGLVTFPFPMRRL</sequence>
<evidence type="ECO:0000256" key="3">
    <source>
        <dbReference type="ARBA" id="ARBA00023163"/>
    </source>
</evidence>
<dbReference type="InterPro" id="IPR000792">
    <property type="entry name" value="Tscrpt_reg_LuxR_C"/>
</dbReference>
<dbReference type="CDD" id="cd06170">
    <property type="entry name" value="LuxR_C_like"/>
    <property type="match status" value="1"/>
</dbReference>
<dbReference type="SUPFAM" id="SSF46894">
    <property type="entry name" value="C-terminal effector domain of the bipartite response regulators"/>
    <property type="match status" value="1"/>
</dbReference>
<dbReference type="PRINTS" id="PR00038">
    <property type="entry name" value="HTHLUXR"/>
</dbReference>
<keyword evidence="2" id="KW-0238">DNA-binding</keyword>
<evidence type="ECO:0000256" key="1">
    <source>
        <dbReference type="ARBA" id="ARBA00023015"/>
    </source>
</evidence>
<feature type="domain" description="HTH luxR-type" evidence="4">
    <location>
        <begin position="2"/>
        <end position="67"/>
    </location>
</feature>
<evidence type="ECO:0000256" key="2">
    <source>
        <dbReference type="ARBA" id="ARBA00023125"/>
    </source>
</evidence>
<organism evidence="5 6">
    <name type="scientific">Sphaerisporangium flaviroseum</name>
    <dbReference type="NCBI Taxonomy" id="509199"/>
    <lineage>
        <taxon>Bacteria</taxon>
        <taxon>Bacillati</taxon>
        <taxon>Actinomycetota</taxon>
        <taxon>Actinomycetes</taxon>
        <taxon>Streptosporangiales</taxon>
        <taxon>Streptosporangiaceae</taxon>
        <taxon>Sphaerisporangium</taxon>
    </lineage>
</organism>
<keyword evidence="3" id="KW-0804">Transcription</keyword>
<dbReference type="PROSITE" id="PS50043">
    <property type="entry name" value="HTH_LUXR_2"/>
    <property type="match status" value="1"/>
</dbReference>
<dbReference type="Pfam" id="PF00196">
    <property type="entry name" value="GerE"/>
    <property type="match status" value="1"/>
</dbReference>
<dbReference type="EMBL" id="BAAAZR010000049">
    <property type="protein sequence ID" value="GAA3840970.1"/>
    <property type="molecule type" value="Genomic_DNA"/>
</dbReference>
<dbReference type="PANTHER" id="PTHR44688:SF16">
    <property type="entry name" value="DNA-BINDING TRANSCRIPTIONAL ACTIVATOR DEVR_DOSR"/>
    <property type="match status" value="1"/>
</dbReference>
<dbReference type="Proteomes" id="UP001500888">
    <property type="component" value="Unassembled WGS sequence"/>
</dbReference>
<keyword evidence="6" id="KW-1185">Reference proteome</keyword>
<evidence type="ECO:0000313" key="5">
    <source>
        <dbReference type="EMBL" id="GAA3840970.1"/>
    </source>
</evidence>
<protein>
    <recommendedName>
        <fullName evidence="4">HTH luxR-type domain-containing protein</fullName>
    </recommendedName>
</protein>
<dbReference type="InterPro" id="IPR036388">
    <property type="entry name" value="WH-like_DNA-bd_sf"/>
</dbReference>
<proteinExistence type="predicted"/>
<gene>
    <name evidence="5" type="ORF">GCM10022226_74240</name>
</gene>
<reference evidence="6" key="1">
    <citation type="journal article" date="2019" name="Int. J. Syst. Evol. Microbiol.">
        <title>The Global Catalogue of Microorganisms (GCM) 10K type strain sequencing project: providing services to taxonomists for standard genome sequencing and annotation.</title>
        <authorList>
            <consortium name="The Broad Institute Genomics Platform"/>
            <consortium name="The Broad Institute Genome Sequencing Center for Infectious Disease"/>
            <person name="Wu L."/>
            <person name="Ma J."/>
        </authorList>
    </citation>
    <scope>NUCLEOTIDE SEQUENCE [LARGE SCALE GENOMIC DNA]</scope>
    <source>
        <strain evidence="6">JCM 16908</strain>
    </source>
</reference>
<evidence type="ECO:0000259" key="4">
    <source>
        <dbReference type="PROSITE" id="PS50043"/>
    </source>
</evidence>